<keyword evidence="3" id="KW-1185">Reference proteome</keyword>
<dbReference type="RefSeq" id="WP_168535431.1">
    <property type="nucleotide sequence ID" value="NZ_JAAWWP010000001.1"/>
</dbReference>
<evidence type="ECO:0000256" key="1">
    <source>
        <dbReference type="SAM" id="MobiDB-lite"/>
    </source>
</evidence>
<sequence>MTTSWRRRVLESHRADLDQWLEHEDSAEQDEDTVDSEQRAEWLSSVQRWDPKARLREELTIRLTGDEAGRGGLRFSVGNALLKPLQDGVTASTDEDVELELVGISSGSTVLHVRPATRKAHSEEELTDGGDPTEDNNAEVAEQAISVLFDAVKTVEAREDVTEWTPMLSSLSKLVSALDRFDLAVQLRWFSGDGSVHSSALTETGKQYVRELRKTHAEAFARVRRNISGRVTEMKLSGVAVIKPPSSPAVALKFEPGQITEVPWKLGDDVHLVVEERRRLTRDGGRTVTEYVFLGTHGDNDEMELFYPQDVFPLDAPIRLRREIEPGEQETE</sequence>
<comment type="caution">
    <text evidence="2">The sequence shown here is derived from an EMBL/GenBank/DDBJ whole genome shotgun (WGS) entry which is preliminary data.</text>
</comment>
<dbReference type="Proteomes" id="UP000772196">
    <property type="component" value="Unassembled WGS sequence"/>
</dbReference>
<reference evidence="2 3" key="1">
    <citation type="submission" date="2020-04" db="EMBL/GenBank/DDBJ databases">
        <title>Phylogenetic Diversity and Antibacterial Activity against Ralstonia solanacearum of Endophytic Actinomycete Isolated from Moss.</title>
        <authorList>
            <person name="Zhuang X."/>
        </authorList>
    </citation>
    <scope>NUCLEOTIDE SEQUENCE [LARGE SCALE GENOMIC DNA]</scope>
    <source>
        <strain evidence="2 3">LD120</strain>
    </source>
</reference>
<evidence type="ECO:0000313" key="2">
    <source>
        <dbReference type="EMBL" id="NKI40206.1"/>
    </source>
</evidence>
<proteinExistence type="predicted"/>
<evidence type="ECO:0000313" key="3">
    <source>
        <dbReference type="Proteomes" id="UP000772196"/>
    </source>
</evidence>
<accession>A0ABX1GVU8</accession>
<feature type="compositionally biased region" description="Acidic residues" evidence="1">
    <location>
        <begin position="125"/>
        <end position="135"/>
    </location>
</feature>
<protein>
    <submittedName>
        <fullName evidence="2">Uncharacterized protein</fullName>
    </submittedName>
</protein>
<name>A0ABX1GVU8_9ACTN</name>
<gene>
    <name evidence="2" type="ORF">HFV08_02845</name>
</gene>
<feature type="region of interest" description="Disordered" evidence="1">
    <location>
        <begin position="116"/>
        <end position="135"/>
    </location>
</feature>
<dbReference type="EMBL" id="JAAWWP010000001">
    <property type="protein sequence ID" value="NKI40206.1"/>
    <property type="molecule type" value="Genomic_DNA"/>
</dbReference>
<organism evidence="2 3">
    <name type="scientific">Streptomyces physcomitrii</name>
    <dbReference type="NCBI Taxonomy" id="2724184"/>
    <lineage>
        <taxon>Bacteria</taxon>
        <taxon>Bacillati</taxon>
        <taxon>Actinomycetota</taxon>
        <taxon>Actinomycetes</taxon>
        <taxon>Kitasatosporales</taxon>
        <taxon>Streptomycetaceae</taxon>
        <taxon>Streptomyces</taxon>
    </lineage>
</organism>